<proteinExistence type="predicted"/>
<dbReference type="EMBL" id="JALLBG020000075">
    <property type="protein sequence ID" value="KAL3767571.1"/>
    <property type="molecule type" value="Genomic_DNA"/>
</dbReference>
<gene>
    <name evidence="2" type="ORF">ACHAWU_000234</name>
</gene>
<name>A0ABD3N040_9STRA</name>
<dbReference type="AlphaFoldDB" id="A0ABD3N040"/>
<protein>
    <recommendedName>
        <fullName evidence="4">Oxidoreductase</fullName>
    </recommendedName>
</protein>
<feature type="region of interest" description="Disordered" evidence="1">
    <location>
        <begin position="72"/>
        <end position="125"/>
    </location>
</feature>
<dbReference type="PANTHER" id="PTHR43544">
    <property type="entry name" value="SHORT-CHAIN DEHYDROGENASE/REDUCTASE"/>
    <property type="match status" value="1"/>
</dbReference>
<dbReference type="InterPro" id="IPR002347">
    <property type="entry name" value="SDR_fam"/>
</dbReference>
<feature type="compositionally biased region" description="Acidic residues" evidence="1">
    <location>
        <begin position="98"/>
        <end position="118"/>
    </location>
</feature>
<dbReference type="InterPro" id="IPR051468">
    <property type="entry name" value="Fungal_SecMetab_SDRs"/>
</dbReference>
<dbReference type="SUPFAM" id="SSF51735">
    <property type="entry name" value="NAD(P)-binding Rossmann-fold domains"/>
    <property type="match status" value="1"/>
</dbReference>
<evidence type="ECO:0000256" key="1">
    <source>
        <dbReference type="SAM" id="MobiDB-lite"/>
    </source>
</evidence>
<comment type="caution">
    <text evidence="2">The sequence shown here is derived from an EMBL/GenBank/DDBJ whole genome shotgun (WGS) entry which is preliminary data.</text>
</comment>
<evidence type="ECO:0000313" key="2">
    <source>
        <dbReference type="EMBL" id="KAL3767571.1"/>
    </source>
</evidence>
<evidence type="ECO:0000313" key="3">
    <source>
        <dbReference type="Proteomes" id="UP001530293"/>
    </source>
</evidence>
<feature type="region of interest" description="Disordered" evidence="1">
    <location>
        <begin position="1"/>
        <end position="40"/>
    </location>
</feature>
<feature type="compositionally biased region" description="Basic residues" evidence="1">
    <location>
        <begin position="74"/>
        <end position="86"/>
    </location>
</feature>
<sequence>MHHEHESVSMNDDTAATTTPAPATAAAGNTTMESKSDPATEVLIPQLSEFGITEQHLATTIRVLDAIASLGKETKKKQKQSKKRKCSNGEQANGSTGDDQDEGVVVGDDDGDDDDEDDGLTKYRQPNLRQFRKSLAACLTLHQRTMFGGKSEVEHYQQRIGERTLKRQKIAENAQQRKYVAATELRRGRVDRLEKLREESKEEEEAKLMRFLVPDGHVDTTTTTSNDVKMLEDGKCDAKADALNNEQDNDDMDKSEGNTTTVLPKLRSCYSCKVRFRNMHHFYDQLCPNCAPLNYAKRHQTADMSNKVAVVTGSRVKIGYQVCLKLLRAGATVVATTRFPNNAVAAYRNEKDFHAWKDRLHVYGLDLRDVTGLEAFTHYLKMKYGHCGIDILINNACQTVRRPGGYYMPLVQREGEIWMKGNDDHRDVLKECIEFERIRRRLVIEHSTADMDEKTDGMNILSSGSSAQQIRLLDCESPLQEDATEEECDGIVSKQTPTSKHTVPFESTGISHSAAMSQIALVSEDVGINEKVMPRGLTDINGQQLDLRTTNSWLLKMDQVSTPEIMECMFVNAIAPFVLNSRLKPLMEAPADDPNRPDRYIINVSAMEGKFYRYKMPNHPHTNMAKAALNMLTRTSSEDLAQNSRIFMNSVDTGWINDENPLERAAKTAETNLFQTPIDEIDAAARILDPVFVGINLDAMPAGEKKDYGKFFKDYKESEW</sequence>
<dbReference type="Pfam" id="PF00106">
    <property type="entry name" value="adh_short"/>
    <property type="match status" value="1"/>
</dbReference>
<organism evidence="2 3">
    <name type="scientific">Discostella pseudostelligera</name>
    <dbReference type="NCBI Taxonomy" id="259834"/>
    <lineage>
        <taxon>Eukaryota</taxon>
        <taxon>Sar</taxon>
        <taxon>Stramenopiles</taxon>
        <taxon>Ochrophyta</taxon>
        <taxon>Bacillariophyta</taxon>
        <taxon>Coscinodiscophyceae</taxon>
        <taxon>Thalassiosirophycidae</taxon>
        <taxon>Stephanodiscales</taxon>
        <taxon>Stephanodiscaceae</taxon>
        <taxon>Discostella</taxon>
    </lineage>
</organism>
<feature type="compositionally biased region" description="Low complexity" evidence="1">
    <location>
        <begin position="14"/>
        <end position="31"/>
    </location>
</feature>
<accession>A0ABD3N040</accession>
<keyword evidence="3" id="KW-1185">Reference proteome</keyword>
<dbReference type="Proteomes" id="UP001530293">
    <property type="component" value="Unassembled WGS sequence"/>
</dbReference>
<dbReference type="Gene3D" id="3.40.50.720">
    <property type="entry name" value="NAD(P)-binding Rossmann-like Domain"/>
    <property type="match status" value="2"/>
</dbReference>
<evidence type="ECO:0008006" key="4">
    <source>
        <dbReference type="Google" id="ProtNLM"/>
    </source>
</evidence>
<reference evidence="2 3" key="1">
    <citation type="submission" date="2024-10" db="EMBL/GenBank/DDBJ databases">
        <title>Updated reference genomes for cyclostephanoid diatoms.</title>
        <authorList>
            <person name="Roberts W.R."/>
            <person name="Alverson A.J."/>
        </authorList>
    </citation>
    <scope>NUCLEOTIDE SEQUENCE [LARGE SCALE GENOMIC DNA]</scope>
    <source>
        <strain evidence="2 3">AJA232-27</strain>
    </source>
</reference>
<dbReference type="InterPro" id="IPR036291">
    <property type="entry name" value="NAD(P)-bd_dom_sf"/>
</dbReference>
<dbReference type="PANTHER" id="PTHR43544:SF2">
    <property type="entry name" value="OXIDOREDUCTASE"/>
    <property type="match status" value="1"/>
</dbReference>